<organism evidence="1">
    <name type="scientific">Culex nigripalpus nucleopolyhedrovirus</name>
    <name type="common">CuniNPV</name>
    <dbReference type="NCBI Taxonomy" id="130556"/>
    <lineage>
        <taxon>Viruses</taxon>
        <taxon>Viruses incertae sedis</taxon>
        <taxon>Naldaviricetes</taxon>
        <taxon>Lefavirales</taxon>
        <taxon>Baculoviridae</taxon>
        <taxon>Deltabaculovirus</taxon>
        <taxon>Deltabaculovirus cunigripalpi</taxon>
    </lineage>
</organism>
<reference evidence="1" key="1">
    <citation type="journal article" date="2001" name="J. Gen. Virol.">
        <title>Morphological and molecular evidence that Culex nigripalpus baculovirus is an unusual member of the family Baculoviridae.</title>
        <authorList>
            <person name="Moser B."/>
            <person name="Becnel J."/>
            <person name="White S."/>
            <person name="Afonso C."/>
            <person name="Kutish G."/>
            <person name="Shanker S."/>
            <person name="Almira E."/>
        </authorList>
    </citation>
    <scope>NUCLEOTIDE SEQUENCE</scope>
</reference>
<dbReference type="EMBL" id="AF274283">
    <property type="protein sequence ID" value="AAK13266.1"/>
    <property type="molecule type" value="Genomic_DNA"/>
</dbReference>
<proteinExistence type="predicted"/>
<sequence length="118" mass="13583">MDLYVRDADCAVVFGRNNAQSNWFHLDTLPINGEVMNVARKNDPLLWYATVQENFYTFRPLTALELREKGRFDGFYPPTTDHWVIESRCFAAKLLESLFNACRVVSARGTAGANYTRR</sequence>
<organismHost>
    <name type="scientific">Culex nigripalpus</name>
    <dbReference type="NCBI Taxonomy" id="42429"/>
</organismHost>
<evidence type="ECO:0000313" key="1">
    <source>
        <dbReference type="EMBL" id="AAK13266.1"/>
    </source>
</evidence>
<accession>Q99GR0</accession>
<name>Q99GR0_NPVCN</name>
<protein>
    <submittedName>
        <fullName evidence="1">Uncharacterized protein</fullName>
    </submittedName>
</protein>